<dbReference type="Gene3D" id="3.40.50.150">
    <property type="entry name" value="Vaccinia Virus protein VP39"/>
    <property type="match status" value="1"/>
</dbReference>
<dbReference type="CDD" id="cd02440">
    <property type="entry name" value="AdoMet_MTases"/>
    <property type="match status" value="1"/>
</dbReference>
<dbReference type="GO" id="GO:0032259">
    <property type="term" value="P:methylation"/>
    <property type="evidence" value="ECO:0007669"/>
    <property type="project" value="UniProtKB-KW"/>
</dbReference>
<keyword evidence="3" id="KW-1185">Reference proteome</keyword>
<dbReference type="EC" id="2.1.1.-" evidence="2"/>
<name>A0AAX3XF46_9PAST</name>
<reference evidence="2 3" key="1">
    <citation type="submission" date="2023-06" db="EMBL/GenBank/DDBJ databases">
        <title>Complete Genome Sequence of Gallibacterium anatis Strain BJF12, Isolated from a chicken with diarrhea.</title>
        <authorList>
            <person name="Guo F."/>
            <person name="Bu W."/>
            <person name="Xu F."/>
            <person name="Wen T."/>
        </authorList>
    </citation>
    <scope>NUCLEOTIDE SEQUENCE [LARGE SCALE GENOMIC DNA]</scope>
    <source>
        <strain evidence="2 3">BJF12</strain>
    </source>
</reference>
<evidence type="ECO:0000259" key="1">
    <source>
        <dbReference type="Pfam" id="PF13649"/>
    </source>
</evidence>
<feature type="domain" description="Methyltransferase" evidence="1">
    <location>
        <begin position="47"/>
        <end position="133"/>
    </location>
</feature>
<dbReference type="AlphaFoldDB" id="A0AAX3XF46"/>
<keyword evidence="2" id="KW-0808">Transferase</keyword>
<evidence type="ECO:0000313" key="3">
    <source>
        <dbReference type="Proteomes" id="UP001226750"/>
    </source>
</evidence>
<dbReference type="InterPro" id="IPR029063">
    <property type="entry name" value="SAM-dependent_MTases_sf"/>
</dbReference>
<dbReference type="RefSeq" id="WP_285091504.1">
    <property type="nucleotide sequence ID" value="NZ_CP103874.1"/>
</dbReference>
<dbReference type="Pfam" id="PF13649">
    <property type="entry name" value="Methyltransf_25"/>
    <property type="match status" value="1"/>
</dbReference>
<evidence type="ECO:0000313" key="2">
    <source>
        <dbReference type="EMBL" id="WIM79669.1"/>
    </source>
</evidence>
<gene>
    <name evidence="2" type="ORF">QP018_13240</name>
</gene>
<protein>
    <submittedName>
        <fullName evidence="2">Class I SAM-dependent methyltransferase</fullName>
        <ecNumber evidence="2">2.1.1.-</ecNumber>
    </submittedName>
</protein>
<sequence length="256" mass="29320">MLSTNNSEFSSERSNRYKIATENISDIWNDDVAVMLEYLSPQEGDKVLEIGAGTGFFSFPISKCIGNSGILFALDPSEEQLSVIMNKNKNNIIPILSGAEDFSLTSEVNKIWSRGAFHHVKNKTECMKCCHRYSSDNAKLFVFDIFSHNKTSKFFDSFIARSCITGHEVSFLTKEFSKSLCFITGWKEPSFFDYSLKWTFSSELQIGQFLFYLLGIKEEYSIEEILNETRKYLTIDITENGFILNWDMTLMVSEKA</sequence>
<dbReference type="EMBL" id="CP126975">
    <property type="protein sequence ID" value="WIM79669.1"/>
    <property type="molecule type" value="Genomic_DNA"/>
</dbReference>
<keyword evidence="2" id="KW-0489">Methyltransferase</keyword>
<dbReference type="GO" id="GO:0008168">
    <property type="term" value="F:methyltransferase activity"/>
    <property type="evidence" value="ECO:0007669"/>
    <property type="project" value="UniProtKB-KW"/>
</dbReference>
<dbReference type="Proteomes" id="UP001226750">
    <property type="component" value="Chromosome"/>
</dbReference>
<dbReference type="SUPFAM" id="SSF53335">
    <property type="entry name" value="S-adenosyl-L-methionine-dependent methyltransferases"/>
    <property type="match status" value="1"/>
</dbReference>
<dbReference type="InterPro" id="IPR041698">
    <property type="entry name" value="Methyltransf_25"/>
</dbReference>
<proteinExistence type="predicted"/>
<accession>A0AAX3XF46</accession>
<organism evidence="2 3">
    <name type="scientific">Gallibacterium anatis</name>
    <dbReference type="NCBI Taxonomy" id="750"/>
    <lineage>
        <taxon>Bacteria</taxon>
        <taxon>Pseudomonadati</taxon>
        <taxon>Pseudomonadota</taxon>
        <taxon>Gammaproteobacteria</taxon>
        <taxon>Pasteurellales</taxon>
        <taxon>Pasteurellaceae</taxon>
        <taxon>Gallibacterium</taxon>
    </lineage>
</organism>